<dbReference type="PATRIC" id="fig|47500.8.peg.5475"/>
<evidence type="ECO:0000313" key="3">
    <source>
        <dbReference type="Proteomes" id="UP000037269"/>
    </source>
</evidence>
<accession>A0A0D1VDK7</accession>
<protein>
    <submittedName>
        <fullName evidence="1">Uncharacterized protein</fullName>
    </submittedName>
</protein>
<dbReference type="GeneID" id="43759291"/>
<name>A0A0D1VDK7_ANEMI</name>
<proteinExistence type="predicted"/>
<reference evidence="2 4" key="2">
    <citation type="submission" date="2016-10" db="EMBL/GenBank/DDBJ databases">
        <authorList>
            <person name="de Groot N.N."/>
        </authorList>
    </citation>
    <scope>NUCLEOTIDE SEQUENCE [LARGE SCALE GENOMIC DNA]</scope>
    <source>
        <strain evidence="2 4">DSM 2895</strain>
    </source>
</reference>
<dbReference type="AlphaFoldDB" id="A0A0D1VDK7"/>
<dbReference type="Proteomes" id="UP000037269">
    <property type="component" value="Unassembled WGS sequence"/>
</dbReference>
<evidence type="ECO:0000313" key="1">
    <source>
        <dbReference type="EMBL" id="KON94871.1"/>
    </source>
</evidence>
<gene>
    <name evidence="1" type="ORF">AF333_04585</name>
    <name evidence="2" type="ORF">SAMN04487909_109101</name>
</gene>
<dbReference type="RefSeq" id="WP_043065051.1">
    <property type="nucleotide sequence ID" value="NZ_BJOA01000067.1"/>
</dbReference>
<dbReference type="EMBL" id="FNED01000009">
    <property type="protein sequence ID" value="SDI92231.1"/>
    <property type="molecule type" value="Genomic_DNA"/>
</dbReference>
<dbReference type="STRING" id="47500.AF333_04585"/>
<organism evidence="1 3">
    <name type="scientific">Aneurinibacillus migulanus</name>
    <name type="common">Bacillus migulanus</name>
    <dbReference type="NCBI Taxonomy" id="47500"/>
    <lineage>
        <taxon>Bacteria</taxon>
        <taxon>Bacillati</taxon>
        <taxon>Bacillota</taxon>
        <taxon>Bacilli</taxon>
        <taxon>Bacillales</taxon>
        <taxon>Paenibacillaceae</taxon>
        <taxon>Aneurinibacillus group</taxon>
        <taxon>Aneurinibacillus</taxon>
    </lineage>
</organism>
<keyword evidence="3" id="KW-1185">Reference proteome</keyword>
<evidence type="ECO:0000313" key="2">
    <source>
        <dbReference type="EMBL" id="SDI92231.1"/>
    </source>
</evidence>
<reference evidence="1 3" key="1">
    <citation type="submission" date="2015-07" db="EMBL/GenBank/DDBJ databases">
        <title>Fjat-14205 dsm 2895.</title>
        <authorList>
            <person name="Liu B."/>
            <person name="Wang J."/>
            <person name="Zhu Y."/>
            <person name="Liu G."/>
            <person name="Chen Q."/>
            <person name="Chen Z."/>
            <person name="Lan J."/>
            <person name="Che J."/>
            <person name="Ge C."/>
            <person name="Shi H."/>
            <person name="Pan Z."/>
            <person name="Liu X."/>
        </authorList>
    </citation>
    <scope>NUCLEOTIDE SEQUENCE [LARGE SCALE GENOMIC DNA]</scope>
    <source>
        <strain evidence="1 3">DSM 2895</strain>
    </source>
</reference>
<evidence type="ECO:0000313" key="4">
    <source>
        <dbReference type="Proteomes" id="UP000182836"/>
    </source>
</evidence>
<dbReference type="Proteomes" id="UP000182836">
    <property type="component" value="Unassembled WGS sequence"/>
</dbReference>
<dbReference type="EMBL" id="LGUG01000004">
    <property type="protein sequence ID" value="KON94871.1"/>
    <property type="molecule type" value="Genomic_DNA"/>
</dbReference>
<sequence length="68" mass="7543">MAKRKTWADAIREQLGEQPEEGKVPTKFMGGYCKCGSGGFTPSLLHGEYIRTCHKCGASYNVDRGIYI</sequence>